<evidence type="ECO:0000313" key="4">
    <source>
        <dbReference type="EMBL" id="MFG6433358.1"/>
    </source>
</evidence>
<dbReference type="PANTHER" id="PTHR10728:SF40">
    <property type="entry name" value="PATATIN FAMILY PROTEIN"/>
    <property type="match status" value="1"/>
</dbReference>
<evidence type="ECO:0000256" key="1">
    <source>
        <dbReference type="ARBA" id="ARBA00023098"/>
    </source>
</evidence>
<dbReference type="InterPro" id="IPR016035">
    <property type="entry name" value="Acyl_Trfase/lysoPLipase"/>
</dbReference>
<reference evidence="4 5" key="1">
    <citation type="submission" date="2024-08" db="EMBL/GenBank/DDBJ databases">
        <authorList>
            <person name="Lu H."/>
        </authorList>
    </citation>
    <scope>NUCLEOTIDE SEQUENCE [LARGE SCALE GENOMIC DNA]</scope>
    <source>
        <strain evidence="4 5">LYH14W</strain>
    </source>
</reference>
<dbReference type="PANTHER" id="PTHR10728">
    <property type="entry name" value="CYTOSOLIC PHOSPHOLIPASE A2"/>
    <property type="match status" value="1"/>
</dbReference>
<evidence type="ECO:0000313" key="5">
    <source>
        <dbReference type="Proteomes" id="UP001606210"/>
    </source>
</evidence>
<organism evidence="4 5">
    <name type="scientific">Pelomonas parva</name>
    <dbReference type="NCBI Taxonomy" id="3299032"/>
    <lineage>
        <taxon>Bacteria</taxon>
        <taxon>Pseudomonadati</taxon>
        <taxon>Pseudomonadota</taxon>
        <taxon>Betaproteobacteria</taxon>
        <taxon>Burkholderiales</taxon>
        <taxon>Sphaerotilaceae</taxon>
        <taxon>Roseateles</taxon>
    </lineage>
</organism>
<feature type="short sequence motif" description="DGA/G" evidence="2">
    <location>
        <begin position="288"/>
        <end position="290"/>
    </location>
</feature>
<keyword evidence="5" id="KW-1185">Reference proteome</keyword>
<dbReference type="Gene3D" id="3.40.1090.10">
    <property type="entry name" value="Cytosolic phospholipase A2 catalytic domain"/>
    <property type="match status" value="1"/>
</dbReference>
<comment type="caution">
    <text evidence="4">The sequence shown here is derived from an EMBL/GenBank/DDBJ whole genome shotgun (WGS) entry which is preliminary data.</text>
</comment>
<feature type="domain" description="PNPLA" evidence="3">
    <location>
        <begin position="61"/>
        <end position="301"/>
    </location>
</feature>
<comment type="caution">
    <text evidence="2">Lacks conserved residue(s) required for the propagation of feature annotation.</text>
</comment>
<keyword evidence="2" id="KW-0442">Lipid degradation</keyword>
<accession>A0ABW7FD74</accession>
<dbReference type="SUPFAM" id="SSF52151">
    <property type="entry name" value="FabD/lysophospholipase-like"/>
    <property type="match status" value="1"/>
</dbReference>
<dbReference type="RefSeq" id="WP_394483998.1">
    <property type="nucleotide sequence ID" value="NZ_JBIGHV010000012.1"/>
</dbReference>
<dbReference type="Proteomes" id="UP001606210">
    <property type="component" value="Unassembled WGS sequence"/>
</dbReference>
<dbReference type="PROSITE" id="PS51318">
    <property type="entry name" value="TAT"/>
    <property type="match status" value="1"/>
</dbReference>
<feature type="active site" description="Proton acceptor" evidence="2">
    <location>
        <position position="288"/>
    </location>
</feature>
<keyword evidence="2" id="KW-0378">Hydrolase</keyword>
<keyword evidence="1 2" id="KW-0443">Lipid metabolism</keyword>
<feature type="active site" description="Nucleophile" evidence="2">
    <location>
        <position position="103"/>
    </location>
</feature>
<dbReference type="Pfam" id="PF01734">
    <property type="entry name" value="Patatin"/>
    <property type="match status" value="1"/>
</dbReference>
<dbReference type="PROSITE" id="PS51635">
    <property type="entry name" value="PNPLA"/>
    <property type="match status" value="1"/>
</dbReference>
<dbReference type="InterPro" id="IPR006311">
    <property type="entry name" value="TAT_signal"/>
</dbReference>
<evidence type="ECO:0000256" key="2">
    <source>
        <dbReference type="PROSITE-ProRule" id="PRU01161"/>
    </source>
</evidence>
<dbReference type="EMBL" id="JBIGHV010000012">
    <property type="protein sequence ID" value="MFG6433358.1"/>
    <property type="molecule type" value="Genomic_DNA"/>
</dbReference>
<sequence length="472" mass="51318">MPEATLPSHATLGRRLLLALAALLLAACAGSPLNPPRNKPAVAEPVRRVPGALDSDTFVALSFSGGGLRAAAFAQGVLEGLKDQPSARDRSLLDEVSFITSVSGGSLTAAYFGLHGPAGMGEFRNKVLQRDGEAGLRFSLLNPTNLMRLFAGGLNDRSNLNDWLDRDVFRGATFADLFRRQRPVVWINASNTQYRLAFAFHERAFDAICSDLASFPVSEAVAASMAVPLFFAPVVLEKFPEACPTPLPAAAPPRDMVRDDQYRLRLALQRALRDFRDPKAGRYLKLVDGGVTDNLGLVSILQSRVLLNTPYGPISERDAVSMRRTLFIVVDAGQGPSGDWGREVAGPSGLDIATAAVDTAIESTMRMSYAYFVPMVRNWERDIVTYRCSLPDDRKAALVALNPDWRCEDIHFDVTQISFADLPEAEEAALNAIPTRLKLPAEQIDQLVAAARRAVAADAVVRRFAAKVQRGE</sequence>
<evidence type="ECO:0000259" key="3">
    <source>
        <dbReference type="PROSITE" id="PS51635"/>
    </source>
</evidence>
<proteinExistence type="predicted"/>
<dbReference type="InterPro" id="IPR002641">
    <property type="entry name" value="PNPLA_dom"/>
</dbReference>
<name>A0ABW7FD74_9BURK</name>
<gene>
    <name evidence="4" type="ORF">ACG00Y_25855</name>
</gene>
<protein>
    <submittedName>
        <fullName evidence="4">Patatin-like phospholipase family protein</fullName>
    </submittedName>
</protein>